<sequence length="248" mass="27223">MFVLEHIARPNMNHALKQLTPRPVSCEGCLCWRCVGVLTRIRPVVVWPEMSSPAQSLASVMKVPSNSCLPWRAAFCSFCLGSLGDSSGSRRQHMKAPTRHATTTMSPAANVMIDDKRKHHHFRSLRQSSSLFGAVVASSSDEAIPRGREASRQTRHARAATRGSHAGPRATEPSPTLAAPYRSMARDRSAHARRPPATARPCRPAGDLPSSALRPPPSFLYLRPLAAPFTERAHSAFSYLQIPLLMNF</sequence>
<name>A0A8S4RTQ7_9NEOP</name>
<gene>
    <name evidence="2" type="primary">jg16231</name>
    <name evidence="2" type="ORF">PAEG_LOCUS18229</name>
</gene>
<dbReference type="OrthoDB" id="7472779at2759"/>
<feature type="compositionally biased region" description="Basic and acidic residues" evidence="1">
    <location>
        <begin position="143"/>
        <end position="152"/>
    </location>
</feature>
<dbReference type="EMBL" id="CAKXAJ010025590">
    <property type="protein sequence ID" value="CAH2241841.1"/>
    <property type="molecule type" value="Genomic_DNA"/>
</dbReference>
<dbReference type="AlphaFoldDB" id="A0A8S4RTQ7"/>
<feature type="compositionally biased region" description="Low complexity" evidence="1">
    <location>
        <begin position="195"/>
        <end position="205"/>
    </location>
</feature>
<evidence type="ECO:0000256" key="1">
    <source>
        <dbReference type="SAM" id="MobiDB-lite"/>
    </source>
</evidence>
<feature type="region of interest" description="Disordered" evidence="1">
    <location>
        <begin position="141"/>
        <end position="210"/>
    </location>
</feature>
<proteinExistence type="predicted"/>
<accession>A0A8S4RTQ7</accession>
<keyword evidence="3" id="KW-1185">Reference proteome</keyword>
<reference evidence="2" key="1">
    <citation type="submission" date="2022-03" db="EMBL/GenBank/DDBJ databases">
        <authorList>
            <person name="Lindestad O."/>
        </authorList>
    </citation>
    <scope>NUCLEOTIDE SEQUENCE</scope>
</reference>
<protein>
    <submittedName>
        <fullName evidence="2">Jg16231 protein</fullName>
    </submittedName>
</protein>
<comment type="caution">
    <text evidence="2">The sequence shown here is derived from an EMBL/GenBank/DDBJ whole genome shotgun (WGS) entry which is preliminary data.</text>
</comment>
<evidence type="ECO:0000313" key="3">
    <source>
        <dbReference type="Proteomes" id="UP000838756"/>
    </source>
</evidence>
<evidence type="ECO:0000313" key="2">
    <source>
        <dbReference type="EMBL" id="CAH2241841.1"/>
    </source>
</evidence>
<organism evidence="2 3">
    <name type="scientific">Pararge aegeria aegeria</name>
    <dbReference type="NCBI Taxonomy" id="348720"/>
    <lineage>
        <taxon>Eukaryota</taxon>
        <taxon>Metazoa</taxon>
        <taxon>Ecdysozoa</taxon>
        <taxon>Arthropoda</taxon>
        <taxon>Hexapoda</taxon>
        <taxon>Insecta</taxon>
        <taxon>Pterygota</taxon>
        <taxon>Neoptera</taxon>
        <taxon>Endopterygota</taxon>
        <taxon>Lepidoptera</taxon>
        <taxon>Glossata</taxon>
        <taxon>Ditrysia</taxon>
        <taxon>Papilionoidea</taxon>
        <taxon>Nymphalidae</taxon>
        <taxon>Satyrinae</taxon>
        <taxon>Satyrini</taxon>
        <taxon>Parargina</taxon>
        <taxon>Pararge</taxon>
    </lineage>
</organism>
<dbReference type="Proteomes" id="UP000838756">
    <property type="component" value="Unassembled WGS sequence"/>
</dbReference>